<organism evidence="1">
    <name type="scientific">Timema californicum</name>
    <name type="common">California timema</name>
    <name type="synonym">Walking stick</name>
    <dbReference type="NCBI Taxonomy" id="61474"/>
    <lineage>
        <taxon>Eukaryota</taxon>
        <taxon>Metazoa</taxon>
        <taxon>Ecdysozoa</taxon>
        <taxon>Arthropoda</taxon>
        <taxon>Hexapoda</taxon>
        <taxon>Insecta</taxon>
        <taxon>Pterygota</taxon>
        <taxon>Neoptera</taxon>
        <taxon>Polyneoptera</taxon>
        <taxon>Phasmatodea</taxon>
        <taxon>Timematodea</taxon>
        <taxon>Timematoidea</taxon>
        <taxon>Timematidae</taxon>
        <taxon>Timema</taxon>
    </lineage>
</organism>
<reference evidence="1" key="1">
    <citation type="submission" date="2020-11" db="EMBL/GenBank/DDBJ databases">
        <authorList>
            <person name="Tran Van P."/>
        </authorList>
    </citation>
    <scope>NUCLEOTIDE SEQUENCE</scope>
</reference>
<proteinExistence type="predicted"/>
<dbReference type="EMBL" id="OE184229">
    <property type="protein sequence ID" value="CAD7576424.1"/>
    <property type="molecule type" value="Genomic_DNA"/>
</dbReference>
<gene>
    <name evidence="1" type="ORF">TCMB3V08_LOCUS8994</name>
</gene>
<accession>A0A7R9PB60</accession>
<protein>
    <submittedName>
        <fullName evidence="1">(California timema) hypothetical protein</fullName>
    </submittedName>
</protein>
<dbReference type="AlphaFoldDB" id="A0A7R9PB60"/>
<evidence type="ECO:0000313" key="1">
    <source>
        <dbReference type="EMBL" id="CAD7576424.1"/>
    </source>
</evidence>
<name>A0A7R9PB60_TIMCA</name>
<sequence>MTTGAKSQGPDWYRKEYLPPGGKVNYIFPSYKFIREVKSHDNDLVLKQQISPVADNLAWHNCQDRCSESGNIRTAIFSLFLNPLQPLGGEATSIIQLPCSTKPFLYYPSPPFIFLLSLPYSSPMASLVLTDSSKLTFDSQHLVHRSEIRALNSPPSAVYLRVPQPYARGHHGAQKAFCICLPLFDHNYKADKQPAQSEPRIQLNIFSMGQ</sequence>